<evidence type="ECO:0000256" key="6">
    <source>
        <dbReference type="ARBA" id="ARBA00023136"/>
    </source>
</evidence>
<keyword evidence="3 7" id="KW-0812">Transmembrane</keyword>
<keyword evidence="2" id="KW-0813">Transport</keyword>
<feature type="transmembrane region" description="Helical" evidence="7">
    <location>
        <begin position="112"/>
        <end position="131"/>
    </location>
</feature>
<evidence type="ECO:0000256" key="3">
    <source>
        <dbReference type="ARBA" id="ARBA00022692"/>
    </source>
</evidence>
<sequence length="435" mass="44318">MPSTSIPAAPLGGHSLLVLIVTAGALLLLAVLLGRLAARFGLPAVCGELCAGLVLGPSLLGHTVPRLYHWLFPPQAEQVHLLDGVAQFGVLLLVGLTGVDIDLHLVRRRGRVALWVAGFGLALPLAMGVAAGRLAPASLLGHGADRTDFALFAGVAMCVSALPVIAKTLDDMGLLHRDFGQLTIAAGVADDVAGWLLLSVVSAMAAAGAHHFPWQSMVWLAVIVLGAVTIGRALAARVIGRAGRGSAPGPVVATVVAVFLGCAAASQAAGLEASFGAFVGGLVVGTAAEADLRWLAPLRTVVASVLAPLFFATAALRMDLGVLRHPAVLAAAIVAIAIAAVGKFAGAFLGGVTAKLDRWESLALGAGMNARGVIQIIVATVGLRIGVLNTDSYTIVVLVAVTTSLMAPPILRLAEARIGGTPAEEERRVRLAAMR</sequence>
<dbReference type="PANTHER" id="PTHR32468:SF0">
    <property type="entry name" value="K(+)_H(+) ANTIPORTER 1"/>
    <property type="match status" value="1"/>
</dbReference>
<dbReference type="PANTHER" id="PTHR32468">
    <property type="entry name" value="CATION/H + ANTIPORTER"/>
    <property type="match status" value="1"/>
</dbReference>
<evidence type="ECO:0000256" key="7">
    <source>
        <dbReference type="SAM" id="Phobius"/>
    </source>
</evidence>
<protein>
    <submittedName>
        <fullName evidence="9">Cation:proton antiporter</fullName>
    </submittedName>
</protein>
<dbReference type="InterPro" id="IPR006153">
    <property type="entry name" value="Cation/H_exchanger_TM"/>
</dbReference>
<evidence type="ECO:0000259" key="8">
    <source>
        <dbReference type="Pfam" id="PF00999"/>
    </source>
</evidence>
<feature type="transmembrane region" description="Helical" evidence="7">
    <location>
        <begin position="80"/>
        <end position="100"/>
    </location>
</feature>
<dbReference type="InterPro" id="IPR050794">
    <property type="entry name" value="CPA2_transporter"/>
</dbReference>
<feature type="transmembrane region" description="Helical" evidence="7">
    <location>
        <begin position="12"/>
        <end position="33"/>
    </location>
</feature>
<dbReference type="Gene3D" id="1.20.1530.20">
    <property type="match status" value="1"/>
</dbReference>
<evidence type="ECO:0000256" key="4">
    <source>
        <dbReference type="ARBA" id="ARBA00022989"/>
    </source>
</evidence>
<dbReference type="InterPro" id="IPR038770">
    <property type="entry name" value="Na+/solute_symporter_sf"/>
</dbReference>
<feature type="transmembrane region" description="Helical" evidence="7">
    <location>
        <begin position="362"/>
        <end position="387"/>
    </location>
</feature>
<comment type="subcellular location">
    <subcellularLocation>
        <location evidence="1">Membrane</location>
        <topology evidence="1">Multi-pass membrane protein</topology>
    </subcellularLocation>
</comment>
<keyword evidence="10" id="KW-1185">Reference proteome</keyword>
<feature type="transmembrane region" description="Helical" evidence="7">
    <location>
        <begin position="247"/>
        <end position="267"/>
    </location>
</feature>
<keyword evidence="4 7" id="KW-1133">Transmembrane helix</keyword>
<evidence type="ECO:0000313" key="10">
    <source>
        <dbReference type="Proteomes" id="UP000730482"/>
    </source>
</evidence>
<dbReference type="Pfam" id="PF00999">
    <property type="entry name" value="Na_H_Exchanger"/>
    <property type="match status" value="1"/>
</dbReference>
<gene>
    <name evidence="9" type="ORF">KGQ19_28415</name>
</gene>
<comment type="caution">
    <text evidence="9">The sequence shown here is derived from an EMBL/GenBank/DDBJ whole genome shotgun (WGS) entry which is preliminary data.</text>
</comment>
<name>A0ABS5KXL4_9ACTN</name>
<dbReference type="RefSeq" id="WP_212014371.1">
    <property type="nucleotide sequence ID" value="NZ_JAAFYZ010000115.1"/>
</dbReference>
<keyword evidence="5" id="KW-0406">Ion transport</keyword>
<feature type="transmembrane region" description="Helical" evidence="7">
    <location>
        <begin position="182"/>
        <end position="205"/>
    </location>
</feature>
<feature type="transmembrane region" description="Helical" evidence="7">
    <location>
        <begin position="217"/>
        <end position="235"/>
    </location>
</feature>
<organism evidence="9 10">
    <name type="scientific">Catenulispora pinistramenti</name>
    <dbReference type="NCBI Taxonomy" id="2705254"/>
    <lineage>
        <taxon>Bacteria</taxon>
        <taxon>Bacillati</taxon>
        <taxon>Actinomycetota</taxon>
        <taxon>Actinomycetes</taxon>
        <taxon>Catenulisporales</taxon>
        <taxon>Catenulisporaceae</taxon>
        <taxon>Catenulispora</taxon>
    </lineage>
</organism>
<proteinExistence type="predicted"/>
<feature type="transmembrane region" description="Helical" evidence="7">
    <location>
        <begin position="151"/>
        <end position="170"/>
    </location>
</feature>
<evidence type="ECO:0000256" key="1">
    <source>
        <dbReference type="ARBA" id="ARBA00004141"/>
    </source>
</evidence>
<evidence type="ECO:0000256" key="2">
    <source>
        <dbReference type="ARBA" id="ARBA00022448"/>
    </source>
</evidence>
<dbReference type="Proteomes" id="UP000730482">
    <property type="component" value="Unassembled WGS sequence"/>
</dbReference>
<feature type="transmembrane region" description="Helical" evidence="7">
    <location>
        <begin position="297"/>
        <end position="316"/>
    </location>
</feature>
<feature type="transmembrane region" description="Helical" evidence="7">
    <location>
        <begin position="328"/>
        <end position="350"/>
    </location>
</feature>
<feature type="transmembrane region" description="Helical" evidence="7">
    <location>
        <begin position="40"/>
        <end position="60"/>
    </location>
</feature>
<evidence type="ECO:0000256" key="5">
    <source>
        <dbReference type="ARBA" id="ARBA00023065"/>
    </source>
</evidence>
<keyword evidence="6 7" id="KW-0472">Membrane</keyword>
<dbReference type="EMBL" id="JAAFYZ010000115">
    <property type="protein sequence ID" value="MBS2550803.1"/>
    <property type="molecule type" value="Genomic_DNA"/>
</dbReference>
<accession>A0ABS5KXL4</accession>
<feature type="domain" description="Cation/H+ exchanger transmembrane" evidence="8">
    <location>
        <begin position="29"/>
        <end position="411"/>
    </location>
</feature>
<evidence type="ECO:0000313" key="9">
    <source>
        <dbReference type="EMBL" id="MBS2550803.1"/>
    </source>
</evidence>
<reference evidence="9 10" key="1">
    <citation type="submission" date="2020-02" db="EMBL/GenBank/DDBJ databases">
        <title>Acidophilic actinobacteria isolated from forest soil.</title>
        <authorList>
            <person name="Golinska P."/>
        </authorList>
    </citation>
    <scope>NUCLEOTIDE SEQUENCE [LARGE SCALE GENOMIC DNA]</scope>
    <source>
        <strain evidence="9 10">NL8</strain>
    </source>
</reference>